<dbReference type="GO" id="GO:0006465">
    <property type="term" value="P:signal peptide processing"/>
    <property type="evidence" value="ECO:0007669"/>
    <property type="project" value="InterPro"/>
</dbReference>
<keyword evidence="3" id="KW-0378">Hydrolase</keyword>
<name>A0AAU7LJI7_9ROSA</name>
<feature type="domain" description="Peptidase S26" evidence="6">
    <location>
        <begin position="24"/>
        <end position="86"/>
    </location>
</feature>
<dbReference type="InterPro" id="IPR036286">
    <property type="entry name" value="LexA/Signal_pep-like_sf"/>
</dbReference>
<dbReference type="InterPro" id="IPR052064">
    <property type="entry name" value="Mito_IMP1_subunit"/>
</dbReference>
<sequence length="101" mass="11125">MGQCRGIAKEALDRSAIAAKFLCLLHVYGPSMLPTLNMNGDVVLAEHVSHRLGKVYPGDVVLVRSPLDPKKTLTKRVAVEGDRVTFFVDPMSGDRWETTMV</sequence>
<gene>
    <name evidence="7" type="primary">MADS57</name>
</gene>
<dbReference type="PANTHER" id="PTHR12383">
    <property type="entry name" value="PROTEASE FAMILY S26 MITOCHONDRIAL INNER MEMBRANE PROTEASE-RELATED"/>
    <property type="match status" value="1"/>
</dbReference>
<protein>
    <submittedName>
        <fullName evidence="7">MADS57</fullName>
    </submittedName>
</protein>
<comment type="subcellular location">
    <subcellularLocation>
        <location evidence="1">Mitochondrion inner membrane</location>
    </subcellularLocation>
</comment>
<dbReference type="GO" id="GO:0006627">
    <property type="term" value="P:protein processing involved in protein targeting to mitochondrion"/>
    <property type="evidence" value="ECO:0007669"/>
    <property type="project" value="TreeGrafter"/>
</dbReference>
<evidence type="ECO:0000259" key="6">
    <source>
        <dbReference type="Pfam" id="PF10502"/>
    </source>
</evidence>
<dbReference type="GO" id="GO:0004252">
    <property type="term" value="F:serine-type endopeptidase activity"/>
    <property type="evidence" value="ECO:0007669"/>
    <property type="project" value="InterPro"/>
</dbReference>
<evidence type="ECO:0000256" key="2">
    <source>
        <dbReference type="ARBA" id="ARBA00022792"/>
    </source>
</evidence>
<evidence type="ECO:0000256" key="3">
    <source>
        <dbReference type="ARBA" id="ARBA00022801"/>
    </source>
</evidence>
<evidence type="ECO:0000256" key="5">
    <source>
        <dbReference type="ARBA" id="ARBA00023136"/>
    </source>
</evidence>
<reference evidence="7" key="2">
    <citation type="submission" date="2024-02" db="EMBL/GenBank/DDBJ databases">
        <authorList>
            <person name="Xu Y."/>
            <person name="Zhao J."/>
        </authorList>
    </citation>
    <scope>NUCLEOTIDE SEQUENCE</scope>
</reference>
<organism evidence="7">
    <name type="scientific">Hippophae rhamnoides</name>
    <name type="common">sea-buckthorn</name>
    <dbReference type="NCBI Taxonomy" id="193516"/>
    <lineage>
        <taxon>Eukaryota</taxon>
        <taxon>Viridiplantae</taxon>
        <taxon>Streptophyta</taxon>
        <taxon>Embryophyta</taxon>
        <taxon>Tracheophyta</taxon>
        <taxon>Spermatophyta</taxon>
        <taxon>Magnoliopsida</taxon>
        <taxon>eudicotyledons</taxon>
        <taxon>Gunneridae</taxon>
        <taxon>Pentapetalae</taxon>
        <taxon>rosids</taxon>
        <taxon>fabids</taxon>
        <taxon>Rosales</taxon>
        <taxon>Elaeagnaceae</taxon>
        <taxon>Hippophae</taxon>
    </lineage>
</organism>
<dbReference type="Gene3D" id="2.10.109.10">
    <property type="entry name" value="Umud Fragment, subunit A"/>
    <property type="match status" value="1"/>
</dbReference>
<keyword evidence="2" id="KW-0999">Mitochondrion inner membrane</keyword>
<dbReference type="InterPro" id="IPR019533">
    <property type="entry name" value="Peptidase_S26"/>
</dbReference>
<dbReference type="Pfam" id="PF10502">
    <property type="entry name" value="Peptidase_S26"/>
    <property type="match status" value="1"/>
</dbReference>
<accession>A0AAU7LJI7</accession>
<dbReference type="EMBL" id="PP400892">
    <property type="protein sequence ID" value="XBP28252.1"/>
    <property type="molecule type" value="mRNA"/>
</dbReference>
<evidence type="ECO:0000313" key="7">
    <source>
        <dbReference type="EMBL" id="XBP28252.1"/>
    </source>
</evidence>
<keyword evidence="4" id="KW-0496">Mitochondrion</keyword>
<dbReference type="AlphaFoldDB" id="A0AAU7LJI7"/>
<dbReference type="PANTHER" id="PTHR12383:SF16">
    <property type="entry name" value="MITOCHONDRIAL INNER MEMBRANE PROTEASE SUBUNIT 1"/>
    <property type="match status" value="1"/>
</dbReference>
<dbReference type="GO" id="GO:0042720">
    <property type="term" value="C:mitochondrial inner membrane peptidase complex"/>
    <property type="evidence" value="ECO:0007669"/>
    <property type="project" value="TreeGrafter"/>
</dbReference>
<evidence type="ECO:0000256" key="1">
    <source>
        <dbReference type="ARBA" id="ARBA00004273"/>
    </source>
</evidence>
<reference evidence="7" key="1">
    <citation type="journal article" date="2024" name="Front. Plant Sci.">
        <title>Genome-wide analysis of the MADS-box gene family of sea buckthorn (Hippophae rhamnoides ssp. sinensis) and their potential role in floral organ development.</title>
        <authorList>
            <person name="Zhao J."/>
            <person name="Xu Y."/>
            <person name="Zhang Z."/>
            <person name="Zhao M."/>
            <person name="Li K."/>
            <person name="Wang F."/>
            <person name="Sun K."/>
        </authorList>
    </citation>
    <scope>NUCLEOTIDE SEQUENCE</scope>
</reference>
<keyword evidence="5" id="KW-0472">Membrane</keyword>
<proteinExistence type="evidence at transcript level"/>
<dbReference type="SUPFAM" id="SSF51306">
    <property type="entry name" value="LexA/Signal peptidase"/>
    <property type="match status" value="1"/>
</dbReference>
<evidence type="ECO:0000256" key="4">
    <source>
        <dbReference type="ARBA" id="ARBA00023128"/>
    </source>
</evidence>
<dbReference type="CDD" id="cd06530">
    <property type="entry name" value="S26_SPase_I"/>
    <property type="match status" value="1"/>
</dbReference>